<evidence type="ECO:0000313" key="2">
    <source>
        <dbReference type="Proteomes" id="UP000010475"/>
    </source>
</evidence>
<accession>K9WW42</accession>
<dbReference type="EMBL" id="CP003642">
    <property type="protein sequence ID" value="AFZ23732.1"/>
    <property type="molecule type" value="Genomic_DNA"/>
</dbReference>
<dbReference type="KEGG" id="csg:Cylst_1448"/>
<name>K9WW42_9NOST</name>
<evidence type="ECO:0000313" key="1">
    <source>
        <dbReference type="EMBL" id="AFZ23732.1"/>
    </source>
</evidence>
<proteinExistence type="predicted"/>
<dbReference type="HOGENOM" id="CLU_3215210_0_0_3"/>
<dbReference type="AlphaFoldDB" id="K9WW42"/>
<dbReference type="Proteomes" id="UP000010475">
    <property type="component" value="Chromosome"/>
</dbReference>
<dbReference type="eggNOG" id="ENOG50300J0">
    <property type="taxonomic scope" value="Bacteria"/>
</dbReference>
<sequence length="44" mass="5088">MSSKSQQLSKPKLLIGEGSEEVLFFNAFLNHLNITERMSEKYQN</sequence>
<organism evidence="1 2">
    <name type="scientific">Cylindrospermum stagnale PCC 7417</name>
    <dbReference type="NCBI Taxonomy" id="56107"/>
    <lineage>
        <taxon>Bacteria</taxon>
        <taxon>Bacillati</taxon>
        <taxon>Cyanobacteriota</taxon>
        <taxon>Cyanophyceae</taxon>
        <taxon>Nostocales</taxon>
        <taxon>Nostocaceae</taxon>
        <taxon>Cylindrospermum</taxon>
    </lineage>
</organism>
<dbReference type="STRING" id="56107.Cylst_1448"/>
<reference evidence="1 2" key="1">
    <citation type="submission" date="2012-06" db="EMBL/GenBank/DDBJ databases">
        <title>Finished chromosome of genome of Cylindrospermum stagnale PCC 7417.</title>
        <authorList>
            <consortium name="US DOE Joint Genome Institute"/>
            <person name="Gugger M."/>
            <person name="Coursin T."/>
            <person name="Rippka R."/>
            <person name="Tandeau De Marsac N."/>
            <person name="Huntemann M."/>
            <person name="Wei C.-L."/>
            <person name="Han J."/>
            <person name="Detter J.C."/>
            <person name="Han C."/>
            <person name="Tapia R."/>
            <person name="Chen A."/>
            <person name="Kyrpides N."/>
            <person name="Mavromatis K."/>
            <person name="Markowitz V."/>
            <person name="Szeto E."/>
            <person name="Ivanova N."/>
            <person name="Pagani I."/>
            <person name="Pati A."/>
            <person name="Goodwin L."/>
            <person name="Nordberg H.P."/>
            <person name="Cantor M.N."/>
            <person name="Hua S.X."/>
            <person name="Woyke T."/>
            <person name="Kerfeld C.A."/>
        </authorList>
    </citation>
    <scope>NUCLEOTIDE SEQUENCE [LARGE SCALE GENOMIC DNA]</scope>
    <source>
        <strain evidence="1 2">PCC 7417</strain>
    </source>
</reference>
<gene>
    <name evidence="1" type="ORF">Cylst_1448</name>
</gene>
<keyword evidence="2" id="KW-1185">Reference proteome</keyword>
<protein>
    <submittedName>
        <fullName evidence="1">Uncharacterized protein</fullName>
    </submittedName>
</protein>